<organism evidence="1 2">
    <name type="scientific">Pseudomassariella vexata</name>
    <dbReference type="NCBI Taxonomy" id="1141098"/>
    <lineage>
        <taxon>Eukaryota</taxon>
        <taxon>Fungi</taxon>
        <taxon>Dikarya</taxon>
        <taxon>Ascomycota</taxon>
        <taxon>Pezizomycotina</taxon>
        <taxon>Sordariomycetes</taxon>
        <taxon>Xylariomycetidae</taxon>
        <taxon>Amphisphaeriales</taxon>
        <taxon>Pseudomassariaceae</taxon>
        <taxon>Pseudomassariella</taxon>
    </lineage>
</organism>
<evidence type="ECO:0000313" key="1">
    <source>
        <dbReference type="EMBL" id="ORY64222.1"/>
    </source>
</evidence>
<name>A0A1Y2DY50_9PEZI</name>
<dbReference type="EMBL" id="MCFJ01000007">
    <property type="protein sequence ID" value="ORY64222.1"/>
    <property type="molecule type" value="Genomic_DNA"/>
</dbReference>
<protein>
    <submittedName>
        <fullName evidence="1">Uncharacterized protein</fullName>
    </submittedName>
</protein>
<dbReference type="GeneID" id="63770360"/>
<evidence type="ECO:0000313" key="2">
    <source>
        <dbReference type="Proteomes" id="UP000193689"/>
    </source>
</evidence>
<dbReference type="InParanoid" id="A0A1Y2DY50"/>
<accession>A0A1Y2DY50</accession>
<reference evidence="1 2" key="1">
    <citation type="submission" date="2016-07" db="EMBL/GenBank/DDBJ databases">
        <title>Pervasive Adenine N6-methylation of Active Genes in Fungi.</title>
        <authorList>
            <consortium name="DOE Joint Genome Institute"/>
            <person name="Mondo S.J."/>
            <person name="Dannebaum R.O."/>
            <person name="Kuo R.C."/>
            <person name="Labutti K."/>
            <person name="Haridas S."/>
            <person name="Kuo A."/>
            <person name="Salamov A."/>
            <person name="Ahrendt S.R."/>
            <person name="Lipzen A."/>
            <person name="Sullivan W."/>
            <person name="Andreopoulos W.B."/>
            <person name="Clum A."/>
            <person name="Lindquist E."/>
            <person name="Daum C."/>
            <person name="Ramamoorthy G.K."/>
            <person name="Gryganskyi A."/>
            <person name="Culley D."/>
            <person name="Magnuson J.K."/>
            <person name="James T.Y."/>
            <person name="O'Malley M.A."/>
            <person name="Stajich J.E."/>
            <person name="Spatafora J.W."/>
            <person name="Visel A."/>
            <person name="Grigoriev I.V."/>
        </authorList>
    </citation>
    <scope>NUCLEOTIDE SEQUENCE [LARGE SCALE GENOMIC DNA]</scope>
    <source>
        <strain evidence="1 2">CBS 129021</strain>
    </source>
</reference>
<dbReference type="RefSeq" id="XP_040715636.1">
    <property type="nucleotide sequence ID" value="XM_040854148.1"/>
</dbReference>
<keyword evidence="2" id="KW-1185">Reference proteome</keyword>
<comment type="caution">
    <text evidence="1">The sequence shown here is derived from an EMBL/GenBank/DDBJ whole genome shotgun (WGS) entry which is preliminary data.</text>
</comment>
<dbReference type="Proteomes" id="UP000193689">
    <property type="component" value="Unassembled WGS sequence"/>
</dbReference>
<gene>
    <name evidence="1" type="ORF">BCR38DRAFT_209712</name>
</gene>
<sequence length="151" mass="17070">MARRAHRLPNETWNDELQASDCFPNAMRNLANMTKLEVRSITVKGFANSLMRCCVHSTSHLTHHLLVPTMDDLLQASTTVGLDADAVLELLLLPLFDCISSQAHIISLVQNSNNRVAEDRDSPEQLMRYYYKGCSVHHGHEFSSRAHDDCH</sequence>
<dbReference type="AlphaFoldDB" id="A0A1Y2DY50"/>
<proteinExistence type="predicted"/>